<comment type="subcellular location">
    <subcellularLocation>
        <location evidence="1">Cytoplasm</location>
        <location evidence="1">Cytoskeleton</location>
        <location evidence="1">Spindle</location>
    </subcellularLocation>
</comment>
<evidence type="ECO:0000313" key="9">
    <source>
        <dbReference type="Proteomes" id="UP000714275"/>
    </source>
</evidence>
<evidence type="ECO:0000256" key="4">
    <source>
        <dbReference type="ARBA" id="ARBA00022701"/>
    </source>
</evidence>
<proteinExistence type="inferred from homology"/>
<dbReference type="Proteomes" id="UP000714275">
    <property type="component" value="Unassembled WGS sequence"/>
</dbReference>
<dbReference type="PANTHER" id="PTHR21567">
    <property type="entry name" value="CLASP"/>
    <property type="match status" value="1"/>
</dbReference>
<sequence>MSKRKCSSPAILNAELEAVRGKVSLEETEESWDKIEQGIVQLTQCCNNGGCDFATEMVAGIRSLSRPINHAMNSERSRLSGSTIELVNALLAGLGPSFEPLVSLFMPTLLGLCGRTNKVFTSRAKACILVVIENTQLPSILPYLADSLTQKSAFLRLVAAEGVLACLNCFNPPDIEKDTRARLIEDVIKLTARDASADVRRAGKLIFEAYKALLPDRVESFIAPLTPVIKKYLDVQGTVASRLASQALSRGPAATGRVTSRPIGSLQAQKTSSYSRAATATRVSGKHAERPTRPPSSEPPREVPAARLRAVSSQATSSAISAPSGRETSRQGALRPMSVETSPSTMQSTNRRKDIPRPPVPTMQGPQRVVTVLMKSHDEKPRVGGGARRVLIPTAPLLETDDTTTTRTVSKPGPPSTKPISVNSLAQSLVSKRNSQNDPATTKVHSTATSRAASSAATATTRPSSRTGPRPMTKLEHPTIKGTSSRPGRSRSPTTDVEQQQTSRKQVAEPGRSSQQAVGQKKPVWGGRSSGKASKPVVKGLSIHPKLGGLKNSDASKPAPEHVPLPPSPTVCPTAVPLPSSPACSPRQSPQLEPPASEGLSVQVTIDDTHVAGDVRPPSTSIEVTPSRNVDFQESPSKTPITALLSSIQRGFLFTPSSPLSPPQAYVTEIISHTYRPNSPTAHRDIACVGVIKDSMARQALEVMDVN</sequence>
<dbReference type="PANTHER" id="PTHR21567:SF60">
    <property type="entry name" value="CLASP N-TERMINAL DOMAIN-CONTAINING PROTEIN"/>
    <property type="match status" value="1"/>
</dbReference>
<dbReference type="InterPro" id="IPR016024">
    <property type="entry name" value="ARM-type_fold"/>
</dbReference>
<feature type="compositionally biased region" description="Polar residues" evidence="6">
    <location>
        <begin position="339"/>
        <end position="349"/>
    </location>
</feature>
<dbReference type="InterPro" id="IPR024395">
    <property type="entry name" value="CLASP_N_dom"/>
</dbReference>
<evidence type="ECO:0000256" key="1">
    <source>
        <dbReference type="ARBA" id="ARBA00004186"/>
    </source>
</evidence>
<feature type="compositionally biased region" description="Polar residues" evidence="6">
    <location>
        <begin position="582"/>
        <end position="591"/>
    </location>
</feature>
<dbReference type="GO" id="GO:0008017">
    <property type="term" value="F:microtubule binding"/>
    <property type="evidence" value="ECO:0007669"/>
    <property type="project" value="TreeGrafter"/>
</dbReference>
<keyword evidence="9" id="KW-1185">Reference proteome</keyword>
<accession>A0A9P6ZHM8</accession>
<evidence type="ECO:0000256" key="2">
    <source>
        <dbReference type="ARBA" id="ARBA00009549"/>
    </source>
</evidence>
<keyword evidence="5" id="KW-0498">Mitosis</keyword>
<evidence type="ECO:0000256" key="6">
    <source>
        <dbReference type="SAM" id="MobiDB-lite"/>
    </source>
</evidence>
<comment type="similarity">
    <text evidence="2">Belongs to the CLASP family.</text>
</comment>
<feature type="compositionally biased region" description="Low complexity" evidence="6">
    <location>
        <begin position="482"/>
        <end position="495"/>
    </location>
</feature>
<comment type="caution">
    <text evidence="8">The sequence shown here is derived from an EMBL/GenBank/DDBJ whole genome shotgun (WGS) entry which is preliminary data.</text>
</comment>
<feature type="compositionally biased region" description="Low complexity" evidence="6">
    <location>
        <begin position="446"/>
        <end position="467"/>
    </location>
</feature>
<dbReference type="GO" id="GO:0005881">
    <property type="term" value="C:cytoplasmic microtubule"/>
    <property type="evidence" value="ECO:0007669"/>
    <property type="project" value="TreeGrafter"/>
</dbReference>
<feature type="compositionally biased region" description="Polar residues" evidence="6">
    <location>
        <begin position="311"/>
        <end position="321"/>
    </location>
</feature>
<dbReference type="GO" id="GO:1990023">
    <property type="term" value="C:mitotic spindle midzone"/>
    <property type="evidence" value="ECO:0007669"/>
    <property type="project" value="TreeGrafter"/>
</dbReference>
<gene>
    <name evidence="8" type="ORF">EV702DRAFT_1050975</name>
</gene>
<keyword evidence="4" id="KW-0493">Microtubule</keyword>
<feature type="compositionally biased region" description="Polar residues" evidence="6">
    <location>
        <begin position="266"/>
        <end position="282"/>
    </location>
</feature>
<dbReference type="AlphaFoldDB" id="A0A9P6ZHM8"/>
<reference evidence="8" key="1">
    <citation type="journal article" date="2020" name="New Phytol.">
        <title>Comparative genomics reveals dynamic genome evolution in host specialist ectomycorrhizal fungi.</title>
        <authorList>
            <person name="Lofgren L.A."/>
            <person name="Nguyen N.H."/>
            <person name="Vilgalys R."/>
            <person name="Ruytinx J."/>
            <person name="Liao H.L."/>
            <person name="Branco S."/>
            <person name="Kuo A."/>
            <person name="LaButti K."/>
            <person name="Lipzen A."/>
            <person name="Andreopoulos W."/>
            <person name="Pangilinan J."/>
            <person name="Riley R."/>
            <person name="Hundley H."/>
            <person name="Na H."/>
            <person name="Barry K."/>
            <person name="Grigoriev I.V."/>
            <person name="Stajich J.E."/>
            <person name="Kennedy P.G."/>
        </authorList>
    </citation>
    <scope>NUCLEOTIDE SEQUENCE</scope>
    <source>
        <strain evidence="8">DOB743</strain>
    </source>
</reference>
<keyword evidence="3" id="KW-0132">Cell division</keyword>
<dbReference type="GO" id="GO:0051301">
    <property type="term" value="P:cell division"/>
    <property type="evidence" value="ECO:0007669"/>
    <property type="project" value="UniProtKB-KW"/>
</dbReference>
<feature type="compositionally biased region" description="Pro residues" evidence="6">
    <location>
        <begin position="561"/>
        <end position="570"/>
    </location>
</feature>
<dbReference type="SUPFAM" id="SSF48371">
    <property type="entry name" value="ARM repeat"/>
    <property type="match status" value="1"/>
</dbReference>
<feature type="domain" description="TOG" evidence="7">
    <location>
        <begin position="15"/>
        <end position="245"/>
    </location>
</feature>
<dbReference type="Pfam" id="PF12348">
    <property type="entry name" value="CLASP_N"/>
    <property type="match status" value="1"/>
</dbReference>
<dbReference type="GO" id="GO:0005815">
    <property type="term" value="C:microtubule organizing center"/>
    <property type="evidence" value="ECO:0007669"/>
    <property type="project" value="TreeGrafter"/>
</dbReference>
<name>A0A9P6ZHM8_9AGAM</name>
<feature type="compositionally biased region" description="Polar residues" evidence="6">
    <location>
        <begin position="496"/>
        <end position="505"/>
    </location>
</feature>
<evidence type="ECO:0000259" key="7">
    <source>
        <dbReference type="SMART" id="SM01349"/>
    </source>
</evidence>
<dbReference type="OrthoDB" id="46159at2759"/>
<dbReference type="GO" id="GO:0005876">
    <property type="term" value="C:spindle microtubule"/>
    <property type="evidence" value="ECO:0007669"/>
    <property type="project" value="TreeGrafter"/>
</dbReference>
<dbReference type="SMART" id="SM01349">
    <property type="entry name" value="TOG"/>
    <property type="match status" value="1"/>
</dbReference>
<dbReference type="EMBL" id="JABBWD010000106">
    <property type="protein sequence ID" value="KAG1765490.1"/>
    <property type="molecule type" value="Genomic_DNA"/>
</dbReference>
<feature type="region of interest" description="Disordered" evidence="6">
    <location>
        <begin position="248"/>
        <end position="597"/>
    </location>
</feature>
<protein>
    <submittedName>
        <fullName evidence="8">Clasp N terminal-domain-containing protein</fullName>
    </submittedName>
</protein>
<evidence type="ECO:0000313" key="8">
    <source>
        <dbReference type="EMBL" id="KAG1765490.1"/>
    </source>
</evidence>
<keyword evidence="5" id="KW-0131">Cell cycle</keyword>
<dbReference type="InterPro" id="IPR034085">
    <property type="entry name" value="TOG"/>
</dbReference>
<feature type="compositionally biased region" description="Polar residues" evidence="6">
    <location>
        <begin position="418"/>
        <end position="445"/>
    </location>
</feature>
<dbReference type="InterPro" id="IPR011989">
    <property type="entry name" value="ARM-like"/>
</dbReference>
<evidence type="ECO:0000256" key="3">
    <source>
        <dbReference type="ARBA" id="ARBA00022618"/>
    </source>
</evidence>
<organism evidence="8 9">
    <name type="scientific">Suillus placidus</name>
    <dbReference type="NCBI Taxonomy" id="48579"/>
    <lineage>
        <taxon>Eukaryota</taxon>
        <taxon>Fungi</taxon>
        <taxon>Dikarya</taxon>
        <taxon>Basidiomycota</taxon>
        <taxon>Agaricomycotina</taxon>
        <taxon>Agaricomycetes</taxon>
        <taxon>Agaricomycetidae</taxon>
        <taxon>Boletales</taxon>
        <taxon>Suillineae</taxon>
        <taxon>Suillaceae</taxon>
        <taxon>Suillus</taxon>
    </lineage>
</organism>
<evidence type="ECO:0000256" key="5">
    <source>
        <dbReference type="ARBA" id="ARBA00022776"/>
    </source>
</evidence>
<dbReference type="Gene3D" id="1.25.10.10">
    <property type="entry name" value="Leucine-rich Repeat Variant"/>
    <property type="match status" value="1"/>
</dbReference>
<dbReference type="GO" id="GO:0090307">
    <property type="term" value="P:mitotic spindle assembly"/>
    <property type="evidence" value="ECO:0007669"/>
    <property type="project" value="TreeGrafter"/>
</dbReference>